<dbReference type="PANTHER" id="PTHR33375">
    <property type="entry name" value="CHROMOSOME-PARTITIONING PROTEIN PARB-RELATED"/>
    <property type="match status" value="1"/>
</dbReference>
<dbReference type="SMART" id="SM00470">
    <property type="entry name" value="ParB"/>
    <property type="match status" value="1"/>
</dbReference>
<dbReference type="Proteomes" id="UP001431572">
    <property type="component" value="Chromosome 2"/>
</dbReference>
<dbReference type="InterPro" id="IPR036086">
    <property type="entry name" value="ParB/Sulfiredoxin_sf"/>
</dbReference>
<dbReference type="SUPFAM" id="SSF110849">
    <property type="entry name" value="ParB/Sulfiredoxin"/>
    <property type="match status" value="1"/>
</dbReference>
<dbReference type="GO" id="GO:0005694">
    <property type="term" value="C:chromosome"/>
    <property type="evidence" value="ECO:0007669"/>
    <property type="project" value="TreeGrafter"/>
</dbReference>
<accession>A0A8T7M5Q2</accession>
<evidence type="ECO:0000256" key="1">
    <source>
        <dbReference type="ARBA" id="ARBA00006295"/>
    </source>
</evidence>
<dbReference type="GO" id="GO:0003677">
    <property type="term" value="F:DNA binding"/>
    <property type="evidence" value="ECO:0007669"/>
    <property type="project" value="InterPro"/>
</dbReference>
<dbReference type="AlphaFoldDB" id="A0A8T7M5Q2"/>
<dbReference type="Gene3D" id="3.90.1530.30">
    <property type="match status" value="1"/>
</dbReference>
<reference evidence="6" key="2">
    <citation type="journal article" date="2024" name="Nature">
        <title>Anoxygenic phototroph of the Chloroflexota uses a type I reaction centre.</title>
        <authorList>
            <person name="Tsuji J.M."/>
            <person name="Shaw N.A."/>
            <person name="Nagashima S."/>
            <person name="Venkiteswaran J.J."/>
            <person name="Schiff S.L."/>
            <person name="Watanabe T."/>
            <person name="Fukui M."/>
            <person name="Hanada S."/>
            <person name="Tank M."/>
            <person name="Neufeld J.D."/>
        </authorList>
    </citation>
    <scope>NUCLEOTIDE SEQUENCE</scope>
    <source>
        <strain evidence="6">L227-S17</strain>
    </source>
</reference>
<feature type="region of interest" description="Disordered" evidence="3">
    <location>
        <begin position="242"/>
        <end position="269"/>
    </location>
</feature>
<dbReference type="RefSeq" id="WP_341471215.1">
    <property type="nucleotide sequence ID" value="NZ_CP128400.1"/>
</dbReference>
<dbReference type="NCBIfam" id="TIGR00180">
    <property type="entry name" value="parB_part"/>
    <property type="match status" value="1"/>
</dbReference>
<reference evidence="5 7" key="1">
    <citation type="submission" date="2020-06" db="EMBL/GenBank/DDBJ databases">
        <title>Anoxygenic phototrophic Chloroflexota member uses a Type I reaction center.</title>
        <authorList>
            <person name="Tsuji J.M."/>
            <person name="Shaw N.A."/>
            <person name="Nagashima S."/>
            <person name="Venkiteswaran J."/>
            <person name="Schiff S.L."/>
            <person name="Hanada S."/>
            <person name="Tank M."/>
            <person name="Neufeld J.D."/>
        </authorList>
    </citation>
    <scope>NUCLEOTIDE SEQUENCE [LARGE SCALE GENOMIC DNA]</scope>
    <source>
        <strain evidence="5">L227-S17</strain>
    </source>
</reference>
<feature type="domain" description="ParB-like N-terminal" evidence="4">
    <location>
        <begin position="43"/>
        <end position="133"/>
    </location>
</feature>
<dbReference type="Pfam" id="PF17762">
    <property type="entry name" value="HTH_ParB"/>
    <property type="match status" value="1"/>
</dbReference>
<name>A0A8T7M5Q2_9CHLR</name>
<feature type="compositionally biased region" description="Basic and acidic residues" evidence="3">
    <location>
        <begin position="247"/>
        <end position="269"/>
    </location>
</feature>
<dbReference type="Pfam" id="PF02195">
    <property type="entry name" value="ParB_N"/>
    <property type="match status" value="1"/>
</dbReference>
<dbReference type="GO" id="GO:0007059">
    <property type="term" value="P:chromosome segregation"/>
    <property type="evidence" value="ECO:0007669"/>
    <property type="project" value="UniProtKB-KW"/>
</dbReference>
<protein>
    <submittedName>
        <fullName evidence="5">ParB/RepB/Spo0J family partition protein</fullName>
    </submittedName>
</protein>
<evidence type="ECO:0000313" key="8">
    <source>
        <dbReference type="Proteomes" id="UP001431572"/>
    </source>
</evidence>
<keyword evidence="8" id="KW-1185">Reference proteome</keyword>
<evidence type="ECO:0000313" key="6">
    <source>
        <dbReference type="EMBL" id="WJW69326.1"/>
    </source>
</evidence>
<dbReference type="InterPro" id="IPR003115">
    <property type="entry name" value="ParB_N"/>
</dbReference>
<dbReference type="Gene3D" id="1.10.10.2830">
    <property type="match status" value="1"/>
</dbReference>
<sequence>MASKPKSFLRNRETSPSSASDEDFELVVGVISPGIASKPVFSQNVPVERIEASPFQARRNFDGIDELAETIKAQGFTTRLRVRPHPLKEGYFQLTYGERRLRAARLANLKEVPCDVANYSDPEMMEIGLAENIQRQDLNPMEEARAFRSFMSFGSLTIRELANRIGKNKDYVAGRLRLLEAPEDVQKLVEQKPDAVTAARRIAQLNDPEERRLLIEALLMGKLSKEEIRTIVQAVRTGFDEDSVTTDDTHEKPVRLDVQHPPKPSERELNSRKIGRDLNLILATLARWQIAMPRLSDFERRRIVDAAKDIMFTVKQIQDSGE</sequence>
<dbReference type="InterPro" id="IPR050336">
    <property type="entry name" value="Chromosome_partition/occlusion"/>
</dbReference>
<evidence type="ECO:0000259" key="4">
    <source>
        <dbReference type="SMART" id="SM00470"/>
    </source>
</evidence>
<dbReference type="PANTHER" id="PTHR33375:SF1">
    <property type="entry name" value="CHROMOSOME-PARTITIONING PROTEIN PARB-RELATED"/>
    <property type="match status" value="1"/>
</dbReference>
<dbReference type="EMBL" id="CP128400">
    <property type="protein sequence ID" value="WJW69326.1"/>
    <property type="molecule type" value="Genomic_DNA"/>
</dbReference>
<dbReference type="InterPro" id="IPR041468">
    <property type="entry name" value="HTH_ParB/Spo0J"/>
</dbReference>
<proteinExistence type="inferred from homology"/>
<keyword evidence="2" id="KW-0159">Chromosome partition</keyword>
<dbReference type="InterPro" id="IPR004437">
    <property type="entry name" value="ParB/RepB/Spo0J"/>
</dbReference>
<dbReference type="SUPFAM" id="SSF109709">
    <property type="entry name" value="KorB DNA-binding domain-like"/>
    <property type="match status" value="1"/>
</dbReference>
<evidence type="ECO:0000313" key="7">
    <source>
        <dbReference type="Proteomes" id="UP000521676"/>
    </source>
</evidence>
<organism evidence="5 7">
    <name type="scientific">Candidatus Chlorohelix allophototropha</name>
    <dbReference type="NCBI Taxonomy" id="3003348"/>
    <lineage>
        <taxon>Bacteria</taxon>
        <taxon>Bacillati</taxon>
        <taxon>Chloroflexota</taxon>
        <taxon>Chloroflexia</taxon>
        <taxon>Candidatus Chloroheliales</taxon>
        <taxon>Candidatus Chloroheliaceae</taxon>
        <taxon>Candidatus Chlorohelix</taxon>
    </lineage>
</organism>
<gene>
    <name evidence="5" type="ORF">HXX08_16265</name>
    <name evidence="6" type="ORF">OZ401_002934</name>
</gene>
<dbReference type="EMBL" id="JACATZ010000003">
    <property type="protein sequence ID" value="NWJ47414.1"/>
    <property type="molecule type" value="Genomic_DNA"/>
</dbReference>
<evidence type="ECO:0000256" key="3">
    <source>
        <dbReference type="SAM" id="MobiDB-lite"/>
    </source>
</evidence>
<evidence type="ECO:0000256" key="2">
    <source>
        <dbReference type="ARBA" id="ARBA00022829"/>
    </source>
</evidence>
<dbReference type="Proteomes" id="UP000521676">
    <property type="component" value="Unassembled WGS sequence"/>
</dbReference>
<dbReference type="FunFam" id="1.10.10.2830:FF:000001">
    <property type="entry name" value="Chromosome partitioning protein ParB"/>
    <property type="match status" value="1"/>
</dbReference>
<evidence type="ECO:0000313" key="5">
    <source>
        <dbReference type="EMBL" id="NWJ47414.1"/>
    </source>
</evidence>
<comment type="similarity">
    <text evidence="1">Belongs to the ParB family.</text>
</comment>